<feature type="non-terminal residue" evidence="1">
    <location>
        <position position="1"/>
    </location>
</feature>
<name>A0A8B6CES3_MYTGA</name>
<keyword evidence="2" id="KW-1185">Reference proteome</keyword>
<protein>
    <submittedName>
        <fullName evidence="1">Uncharacterized protein</fullName>
    </submittedName>
</protein>
<gene>
    <name evidence="1" type="ORF">MGAL_10B015168</name>
</gene>
<comment type="caution">
    <text evidence="1">The sequence shown here is derived from an EMBL/GenBank/DDBJ whole genome shotgun (WGS) entry which is preliminary data.</text>
</comment>
<dbReference type="Proteomes" id="UP000596742">
    <property type="component" value="Unassembled WGS sequence"/>
</dbReference>
<evidence type="ECO:0000313" key="1">
    <source>
        <dbReference type="EMBL" id="VDI03913.1"/>
    </source>
</evidence>
<dbReference type="OrthoDB" id="10424063at2759"/>
<sequence>MTVGLEKLIIDPISLLDYEFDFSLENFLGDKGFNINDILSEDIIRQILEQLGLSSYLNSDSCSLEYEPDKDGWTKGCFEDVILPDLPADARYMIQDLATEKKFQFSLNISLCFETYQDCLTTIKIFKDTKLPKIFCDWGTGFPQDLSLTALLKQTTEKITDVLPTDIVNTVIDRLRLDEFLLSPSCSRALYPFYNYSVRSNCSSLTDIPSLPSGVSCFVPESCLAIECCIDVTVIQKSISLEVSLDPCLYEMEIALESLHVKKSLLKYRWGEEGNFFLQGGLKLKYKIFDLVDEKVYIIDLTFQLCLEYSDPSNCIVNIVILNKQKFYKPLCGWDKGFNIPGFSLNDWLSDNSLNDQNTLEDFVVMRLMEELGVRTYLKDPQCDRHTDPYIDIDSNGWNISHECDGISKNFPKLQWGLSCHITNSCTVLDCCIDIQKLGIAMNFYVNLDTCNNKFTVGIENLNRTISVLNMDFGRVQTFSFMGLMKIDYQIYEFLSEGSFVANINMSLCFESTGCFLHEIILKDTRLPKPLCHYDDGFLIKDFSFTNWLEKQDIAINKELPPFAVELLFHQLGISGYLQDPACSQLMYDTNNLGWNTLACSADVPVTALPVYARCRLPSYCTGIQCCVAVPILKRTFETHVLLDACAYKLSIGIEKLVINESLFDYTFNTWKTVSLGNMVRLEFRLEEITVEKIFLFDVKISVCFETYGDCRYKFDILDSVRIPKQPCSWSDDFVIPGFQISDWMSNKGLLTSLTQLPSVLASQLMEDLDLASYLLNPECDQSSTKYKTESSNGWNSECTSEVNLPNLPDSLSCYLDDTCTGLSCCAHIGFINRNINFFLTIDPCSYTFKIGIEKYQYEFFLTDFEFGIQKQFHIGQVIGISYKITDFKGLSAYYIDLDFKVCFNDGGPCAFQTTIFSKTELPKVHCGLTKGFLNTNWSISEWYSTMQIDLSEKLSTNAVLLLMNTLGIAPFLKAKQCSRDDPSSVFAAQYQGWSTDCRSTSIVLPHLDTSVITCYLDDSCNNVQCCLDVSLIDRSLYFFVNFDPCNYILKFGIERLEMDILLNSYHWGEWEEMDLYGVLKIKYLIYDFYAEQQYAISMVIGLCWEYNGPCQEFQILDRNRVPKTFCNWDKAFKIPDFSITEYIMEKGLTQLNQMAVSDVLEALGVSSYLKSPSCDRNTAPFTVHNNGWSNDCSTKATVVLEEPISNHTSCYIPDKCTAIYCCTDIPLLNITVNTGVDLDMCNYQLTVTLEEVTLEYTLVDYEYGSRKKFSLYGFLDLSFIIEDLTSDGVVVFSVNVSVCLESAATCELEETLMKDVRLPKPACNLNAGFKMPNFSLTEFLSEKGVSFNGLQLSTYITSVLIHELGVAPFLLENQCDVGNLPYLPRKNGWNIDCQKEVTVKALDESTACHLYDYCTGITCCTTVEMIGRSINTYLTLDPCNRKMSIGIEKFTINISLFDYDYGKQEHIKLFGLVGLDLVIEDYPTERQYEVTLDLSICFDSGSTCIISVPILKNTILPKSICEWKSDFIDPNFSYMTFMNGKGLSKDSELSVNDMKDLMDTLGITDFLQKEQCTTVGWINECNQSMAALPNNTEPVGCHISDTCNAIDCCITLEKIGRSFKTFINIEPCLFKLTVAIEQLQFSKLLFDYEWGYPVQVWLFGFIRMELRMIDLTAEEHYLIDLTLSVCMEADSSIPCDLSIQIFNKFKLPKQKCNWNTGFFID</sequence>
<dbReference type="EMBL" id="UYJE01001648">
    <property type="protein sequence ID" value="VDI03913.1"/>
    <property type="molecule type" value="Genomic_DNA"/>
</dbReference>
<reference evidence="1" key="1">
    <citation type="submission" date="2018-11" db="EMBL/GenBank/DDBJ databases">
        <authorList>
            <person name="Alioto T."/>
            <person name="Alioto T."/>
        </authorList>
    </citation>
    <scope>NUCLEOTIDE SEQUENCE</scope>
</reference>
<organism evidence="1 2">
    <name type="scientific">Mytilus galloprovincialis</name>
    <name type="common">Mediterranean mussel</name>
    <dbReference type="NCBI Taxonomy" id="29158"/>
    <lineage>
        <taxon>Eukaryota</taxon>
        <taxon>Metazoa</taxon>
        <taxon>Spiralia</taxon>
        <taxon>Lophotrochozoa</taxon>
        <taxon>Mollusca</taxon>
        <taxon>Bivalvia</taxon>
        <taxon>Autobranchia</taxon>
        <taxon>Pteriomorphia</taxon>
        <taxon>Mytilida</taxon>
        <taxon>Mytiloidea</taxon>
        <taxon>Mytilidae</taxon>
        <taxon>Mytilinae</taxon>
        <taxon>Mytilus</taxon>
    </lineage>
</organism>
<evidence type="ECO:0000313" key="2">
    <source>
        <dbReference type="Proteomes" id="UP000596742"/>
    </source>
</evidence>
<proteinExistence type="predicted"/>
<accession>A0A8B6CES3</accession>